<sequence length="58" mass="6290">MSIDRIHCHVATCDDCRLTFDETGSGYPIYVDNADDRCAPIPVTSHLAIRLGAPSLVS</sequence>
<comment type="caution">
    <text evidence="1">The sequence shown here is derived from an EMBL/GenBank/DDBJ whole genome shotgun (WGS) entry which is preliminary data.</text>
</comment>
<dbReference type="EMBL" id="BAABJO010000030">
    <property type="protein sequence ID" value="GAA5134639.1"/>
    <property type="molecule type" value="Genomic_DNA"/>
</dbReference>
<evidence type="ECO:0000313" key="1">
    <source>
        <dbReference type="EMBL" id="GAA5134639.1"/>
    </source>
</evidence>
<keyword evidence="2" id="KW-1185">Reference proteome</keyword>
<organism evidence="1 2">
    <name type="scientific">Pseudonocardia adelaidensis</name>
    <dbReference type="NCBI Taxonomy" id="648754"/>
    <lineage>
        <taxon>Bacteria</taxon>
        <taxon>Bacillati</taxon>
        <taxon>Actinomycetota</taxon>
        <taxon>Actinomycetes</taxon>
        <taxon>Pseudonocardiales</taxon>
        <taxon>Pseudonocardiaceae</taxon>
        <taxon>Pseudonocardia</taxon>
    </lineage>
</organism>
<name>A0ABP9NXR5_9PSEU</name>
<dbReference type="RefSeq" id="WP_345610012.1">
    <property type="nucleotide sequence ID" value="NZ_BAABJO010000030.1"/>
</dbReference>
<gene>
    <name evidence="1" type="ORF">GCM10023320_62750</name>
</gene>
<dbReference type="Proteomes" id="UP001500804">
    <property type="component" value="Unassembled WGS sequence"/>
</dbReference>
<accession>A0ABP9NXR5</accession>
<proteinExistence type="predicted"/>
<protein>
    <recommendedName>
        <fullName evidence="3">Ferredoxin</fullName>
    </recommendedName>
</protein>
<reference evidence="2" key="1">
    <citation type="journal article" date="2019" name="Int. J. Syst. Evol. Microbiol.">
        <title>The Global Catalogue of Microorganisms (GCM) 10K type strain sequencing project: providing services to taxonomists for standard genome sequencing and annotation.</title>
        <authorList>
            <consortium name="The Broad Institute Genomics Platform"/>
            <consortium name="The Broad Institute Genome Sequencing Center for Infectious Disease"/>
            <person name="Wu L."/>
            <person name="Ma J."/>
        </authorList>
    </citation>
    <scope>NUCLEOTIDE SEQUENCE [LARGE SCALE GENOMIC DNA]</scope>
    <source>
        <strain evidence="2">JCM 18302</strain>
    </source>
</reference>
<evidence type="ECO:0000313" key="2">
    <source>
        <dbReference type="Proteomes" id="UP001500804"/>
    </source>
</evidence>
<evidence type="ECO:0008006" key="3">
    <source>
        <dbReference type="Google" id="ProtNLM"/>
    </source>
</evidence>